<protein>
    <submittedName>
        <fullName evidence="2">Uncharacterized protein</fullName>
    </submittedName>
</protein>
<evidence type="ECO:0000256" key="1">
    <source>
        <dbReference type="SAM" id="MobiDB-lite"/>
    </source>
</evidence>
<comment type="caution">
    <text evidence="2">The sequence shown here is derived from an EMBL/GenBank/DDBJ whole genome shotgun (WGS) entry which is preliminary data.</text>
</comment>
<reference evidence="2" key="2">
    <citation type="journal article" date="2022" name="Microbiol. Resour. Announc.">
        <title>Metagenome Sequencing to Explore Phylogenomics of Terrestrial Cyanobacteria.</title>
        <authorList>
            <person name="Ward R.D."/>
            <person name="Stajich J.E."/>
            <person name="Johansen J.R."/>
            <person name="Huntemann M."/>
            <person name="Clum A."/>
            <person name="Foster B."/>
            <person name="Foster B."/>
            <person name="Roux S."/>
            <person name="Palaniappan K."/>
            <person name="Varghese N."/>
            <person name="Mukherjee S."/>
            <person name="Reddy T.B.K."/>
            <person name="Daum C."/>
            <person name="Copeland A."/>
            <person name="Chen I.A."/>
            <person name="Ivanova N.N."/>
            <person name="Kyrpides N.C."/>
            <person name="Shapiro N."/>
            <person name="Eloe-Fadrosh E.A."/>
            <person name="Pietrasiak N."/>
        </authorList>
    </citation>
    <scope>NUCLEOTIDE SEQUENCE</scope>
    <source>
        <strain evidence="2">JT2-VF2</strain>
    </source>
</reference>
<dbReference type="AlphaFoldDB" id="A0A951PX95"/>
<evidence type="ECO:0000313" key="2">
    <source>
        <dbReference type="EMBL" id="MBW4560532.1"/>
    </source>
</evidence>
<dbReference type="EMBL" id="JAHHHN010000002">
    <property type="protein sequence ID" value="MBW4560532.1"/>
    <property type="molecule type" value="Genomic_DNA"/>
</dbReference>
<proteinExistence type="predicted"/>
<gene>
    <name evidence="2" type="ORF">KME32_05115</name>
</gene>
<name>A0A951PX95_9NOST</name>
<sequence length="47" mass="5032">MRKLAVMKADKELQSLLDAFGKKEGAMPSPVGDAARSLLKRRGTATS</sequence>
<accession>A0A951PX95</accession>
<organism evidence="2 3">
    <name type="scientific">Mojavia pulchra JT2-VF2</name>
    <dbReference type="NCBI Taxonomy" id="287848"/>
    <lineage>
        <taxon>Bacteria</taxon>
        <taxon>Bacillati</taxon>
        <taxon>Cyanobacteriota</taxon>
        <taxon>Cyanophyceae</taxon>
        <taxon>Nostocales</taxon>
        <taxon>Nostocaceae</taxon>
    </lineage>
</organism>
<feature type="region of interest" description="Disordered" evidence="1">
    <location>
        <begin position="25"/>
        <end position="47"/>
    </location>
</feature>
<evidence type="ECO:0000313" key="3">
    <source>
        <dbReference type="Proteomes" id="UP000715781"/>
    </source>
</evidence>
<dbReference type="Proteomes" id="UP000715781">
    <property type="component" value="Unassembled WGS sequence"/>
</dbReference>
<reference evidence="2" key="1">
    <citation type="submission" date="2021-05" db="EMBL/GenBank/DDBJ databases">
        <authorList>
            <person name="Pietrasiak N."/>
            <person name="Ward R."/>
            <person name="Stajich J.E."/>
            <person name="Kurbessoian T."/>
        </authorList>
    </citation>
    <scope>NUCLEOTIDE SEQUENCE</scope>
    <source>
        <strain evidence="2">JT2-VF2</strain>
    </source>
</reference>
<feature type="compositionally biased region" description="Basic residues" evidence="1">
    <location>
        <begin position="38"/>
        <end position="47"/>
    </location>
</feature>